<keyword evidence="11" id="KW-1185">Reference proteome</keyword>
<dbReference type="InterPro" id="IPR001867">
    <property type="entry name" value="OmpR/PhoB-type_DNA-bd"/>
</dbReference>
<feature type="domain" description="OmpR/PhoB-type" evidence="9">
    <location>
        <begin position="124"/>
        <end position="218"/>
    </location>
</feature>
<keyword evidence="2" id="KW-0902">Two-component regulatory system</keyword>
<evidence type="ECO:0000313" key="10">
    <source>
        <dbReference type="EMBL" id="MBC2666319.1"/>
    </source>
</evidence>
<protein>
    <submittedName>
        <fullName evidence="10">Response regulator transcription factor</fullName>
    </submittedName>
</protein>
<dbReference type="InterPro" id="IPR036388">
    <property type="entry name" value="WH-like_DNA-bd_sf"/>
</dbReference>
<evidence type="ECO:0000313" key="11">
    <source>
        <dbReference type="Proteomes" id="UP000566813"/>
    </source>
</evidence>
<dbReference type="InterPro" id="IPR039420">
    <property type="entry name" value="WalR-like"/>
</dbReference>
<evidence type="ECO:0000256" key="5">
    <source>
        <dbReference type="ARBA" id="ARBA00023163"/>
    </source>
</evidence>
<keyword evidence="4 7" id="KW-0238">DNA-binding</keyword>
<dbReference type="CDD" id="cd00383">
    <property type="entry name" value="trans_reg_C"/>
    <property type="match status" value="1"/>
</dbReference>
<dbReference type="CDD" id="cd19934">
    <property type="entry name" value="REC_OmpR_EcPhoP-like"/>
    <property type="match status" value="1"/>
</dbReference>
<dbReference type="RefSeq" id="WP_185664625.1">
    <property type="nucleotide sequence ID" value="NZ_JACLAW010000009.1"/>
</dbReference>
<dbReference type="GO" id="GO:0000156">
    <property type="term" value="F:phosphorelay response regulator activity"/>
    <property type="evidence" value="ECO:0007669"/>
    <property type="project" value="TreeGrafter"/>
</dbReference>
<evidence type="ECO:0000259" key="8">
    <source>
        <dbReference type="PROSITE" id="PS50110"/>
    </source>
</evidence>
<dbReference type="PANTHER" id="PTHR48111">
    <property type="entry name" value="REGULATOR OF RPOS"/>
    <property type="match status" value="1"/>
</dbReference>
<keyword evidence="3" id="KW-0805">Transcription regulation</keyword>
<dbReference type="FunFam" id="3.40.50.2300:FF:000002">
    <property type="entry name" value="DNA-binding response regulator PhoP"/>
    <property type="match status" value="1"/>
</dbReference>
<dbReference type="GO" id="GO:0006355">
    <property type="term" value="P:regulation of DNA-templated transcription"/>
    <property type="evidence" value="ECO:0007669"/>
    <property type="project" value="InterPro"/>
</dbReference>
<evidence type="ECO:0000256" key="6">
    <source>
        <dbReference type="PROSITE-ProRule" id="PRU00169"/>
    </source>
</evidence>
<evidence type="ECO:0000256" key="1">
    <source>
        <dbReference type="ARBA" id="ARBA00022553"/>
    </source>
</evidence>
<dbReference type="Gene3D" id="6.10.250.690">
    <property type="match status" value="1"/>
</dbReference>
<evidence type="ECO:0000256" key="4">
    <source>
        <dbReference type="ARBA" id="ARBA00023125"/>
    </source>
</evidence>
<feature type="DNA-binding region" description="OmpR/PhoB-type" evidence="7">
    <location>
        <begin position="124"/>
        <end position="218"/>
    </location>
</feature>
<dbReference type="Gene3D" id="3.40.50.2300">
    <property type="match status" value="1"/>
</dbReference>
<dbReference type="PROSITE" id="PS50110">
    <property type="entry name" value="RESPONSE_REGULATORY"/>
    <property type="match status" value="1"/>
</dbReference>
<dbReference type="InterPro" id="IPR011006">
    <property type="entry name" value="CheY-like_superfamily"/>
</dbReference>
<keyword evidence="5" id="KW-0804">Transcription</keyword>
<keyword evidence="1 6" id="KW-0597">Phosphoprotein</keyword>
<dbReference type="SMART" id="SM00862">
    <property type="entry name" value="Trans_reg_C"/>
    <property type="match status" value="1"/>
</dbReference>
<dbReference type="GO" id="GO:0032993">
    <property type="term" value="C:protein-DNA complex"/>
    <property type="evidence" value="ECO:0007669"/>
    <property type="project" value="TreeGrafter"/>
</dbReference>
<evidence type="ECO:0000259" key="9">
    <source>
        <dbReference type="PROSITE" id="PS51755"/>
    </source>
</evidence>
<gene>
    <name evidence="10" type="ORF">H7F51_12390</name>
</gene>
<feature type="modified residue" description="4-aspartylphosphate" evidence="6">
    <location>
        <position position="51"/>
    </location>
</feature>
<dbReference type="EMBL" id="JACLAW010000009">
    <property type="protein sequence ID" value="MBC2666319.1"/>
    <property type="molecule type" value="Genomic_DNA"/>
</dbReference>
<dbReference type="GO" id="GO:0005829">
    <property type="term" value="C:cytosol"/>
    <property type="evidence" value="ECO:0007669"/>
    <property type="project" value="TreeGrafter"/>
</dbReference>
<dbReference type="SMART" id="SM00448">
    <property type="entry name" value="REC"/>
    <property type="match status" value="1"/>
</dbReference>
<organism evidence="10 11">
    <name type="scientific">Novosphingobium flavum</name>
    <dbReference type="NCBI Taxonomy" id="1778672"/>
    <lineage>
        <taxon>Bacteria</taxon>
        <taxon>Pseudomonadati</taxon>
        <taxon>Pseudomonadota</taxon>
        <taxon>Alphaproteobacteria</taxon>
        <taxon>Sphingomonadales</taxon>
        <taxon>Sphingomonadaceae</taxon>
        <taxon>Novosphingobium</taxon>
    </lineage>
</organism>
<dbReference type="GO" id="GO:0000976">
    <property type="term" value="F:transcription cis-regulatory region binding"/>
    <property type="evidence" value="ECO:0007669"/>
    <property type="project" value="TreeGrafter"/>
</dbReference>
<dbReference type="Pfam" id="PF00072">
    <property type="entry name" value="Response_reg"/>
    <property type="match status" value="1"/>
</dbReference>
<dbReference type="PANTHER" id="PTHR48111:SF37">
    <property type="entry name" value="RESPONSE REGULATOR PROTEIN CARR"/>
    <property type="match status" value="1"/>
</dbReference>
<name>A0A7X1FSS3_9SPHN</name>
<dbReference type="Proteomes" id="UP000566813">
    <property type="component" value="Unassembled WGS sequence"/>
</dbReference>
<accession>A0A7X1FSS3</accession>
<dbReference type="SUPFAM" id="SSF52172">
    <property type="entry name" value="CheY-like"/>
    <property type="match status" value="1"/>
</dbReference>
<dbReference type="AlphaFoldDB" id="A0A7X1FSS3"/>
<evidence type="ECO:0000256" key="3">
    <source>
        <dbReference type="ARBA" id="ARBA00023015"/>
    </source>
</evidence>
<dbReference type="InterPro" id="IPR001789">
    <property type="entry name" value="Sig_transdc_resp-reg_receiver"/>
</dbReference>
<comment type="caution">
    <text evidence="10">The sequence shown here is derived from an EMBL/GenBank/DDBJ whole genome shotgun (WGS) entry which is preliminary data.</text>
</comment>
<sequence length="221" mass="24589">MRVLIAEDDPDLASELAKVMRAAGFATDTAENGEDAVHLGDTEPYDAAVVDVGMPRLDGFSVVQQWRAAARNFPVLILTARDTWSDKVQGFRAGADDYLTKPFVSEEVVMRVRAMIRRASGYAASIVQCGGLVFDSQMGGFEFEGEPLRLTGFEWRVLSTLMLRKELVVSRSELIERVYEFNSDANSNSIEVIIGRLRRKIGACMIETVRGHGYRLTCSRE</sequence>
<reference evidence="10 11" key="1">
    <citation type="submission" date="2020-08" db="EMBL/GenBank/DDBJ databases">
        <title>The genome sequence of type strain Novosphingobium flavum NBRC 111647.</title>
        <authorList>
            <person name="Liu Y."/>
        </authorList>
    </citation>
    <scope>NUCLEOTIDE SEQUENCE [LARGE SCALE GENOMIC DNA]</scope>
    <source>
        <strain evidence="10 11">NBRC 111647</strain>
    </source>
</reference>
<proteinExistence type="predicted"/>
<dbReference type="Pfam" id="PF00486">
    <property type="entry name" value="Trans_reg_C"/>
    <property type="match status" value="1"/>
</dbReference>
<dbReference type="Gene3D" id="1.10.10.10">
    <property type="entry name" value="Winged helix-like DNA-binding domain superfamily/Winged helix DNA-binding domain"/>
    <property type="match status" value="1"/>
</dbReference>
<dbReference type="PROSITE" id="PS51755">
    <property type="entry name" value="OMPR_PHOB"/>
    <property type="match status" value="1"/>
</dbReference>
<evidence type="ECO:0000256" key="7">
    <source>
        <dbReference type="PROSITE-ProRule" id="PRU01091"/>
    </source>
</evidence>
<evidence type="ECO:0000256" key="2">
    <source>
        <dbReference type="ARBA" id="ARBA00023012"/>
    </source>
</evidence>
<feature type="domain" description="Response regulatory" evidence="8">
    <location>
        <begin position="2"/>
        <end position="116"/>
    </location>
</feature>